<name>A0ABN3JWC3_9ACTN</name>
<keyword evidence="2" id="KW-0812">Transmembrane</keyword>
<sequence>MTEQTADGNRLPEEPQATPVRRPTLDRLRSLTGRQRILVLGGFGLLVLALVAGVLAVTGNRGPDQAGATGKQDLRPFRQAVDDLAGAQGLRYQDTSAFGVTENEITVTAGGSQFGTTSSGRNDSGQDVLRIGGRTFMRWQVDPAPRKEVAAGEKAPPSQWIVGLDDGSTLMDEALARTVAPSKLAAVLVKALDDLEKNPQPANESKASSTSGQQPPSVNGTPALGIDTSAGRLLVTKAKPHRVLRLEAYDVLEDLSDVRDRLENGEVPAAPRRVTTGPLASGDGEGMDLTPIVTDAAVDKMFDTLVEYAEQLKDATDRGITFTLDGAGEMDCGSSGCTAAQRFTGEVSSIAWKERVTQGEVIAVLSATFSIEGKPAGQCTSPQRTFPVRGNRVSGTLECSNPGAGPLYSSVAARIKAQAEAQAQACGCRVRLTYPLRANTWIDARALAKVEVQKLIDRAKRERGTADCLTSSPPRGSTRTSPTVSRAITNRSHSASASRSSAWRISTRCRAARSRSSSNPITDGIRAPPPKRQHAAPSLPPKRHPCT</sequence>
<evidence type="ECO:0000256" key="1">
    <source>
        <dbReference type="SAM" id="MobiDB-lite"/>
    </source>
</evidence>
<dbReference type="EMBL" id="BAAASZ010000018">
    <property type="protein sequence ID" value="GAA2439761.1"/>
    <property type="molecule type" value="Genomic_DNA"/>
</dbReference>
<feature type="region of interest" description="Disordered" evidence="1">
    <location>
        <begin position="263"/>
        <end position="287"/>
    </location>
</feature>
<reference evidence="3 4" key="1">
    <citation type="journal article" date="2019" name="Int. J. Syst. Evol. Microbiol.">
        <title>The Global Catalogue of Microorganisms (GCM) 10K type strain sequencing project: providing services to taxonomists for standard genome sequencing and annotation.</title>
        <authorList>
            <consortium name="The Broad Institute Genomics Platform"/>
            <consortium name="The Broad Institute Genome Sequencing Center for Infectious Disease"/>
            <person name="Wu L."/>
            <person name="Ma J."/>
        </authorList>
    </citation>
    <scope>NUCLEOTIDE SEQUENCE [LARGE SCALE GENOMIC DNA]</scope>
    <source>
        <strain evidence="3 4">JCM 6305</strain>
    </source>
</reference>
<feature type="transmembrane region" description="Helical" evidence="2">
    <location>
        <begin position="37"/>
        <end position="57"/>
    </location>
</feature>
<keyword evidence="4" id="KW-1185">Reference proteome</keyword>
<feature type="region of interest" description="Disordered" evidence="1">
    <location>
        <begin position="461"/>
        <end position="547"/>
    </location>
</feature>
<accession>A0ABN3JWC3</accession>
<gene>
    <name evidence="3" type="ORF">GCM10010405_23900</name>
</gene>
<evidence type="ECO:0000313" key="4">
    <source>
        <dbReference type="Proteomes" id="UP001501638"/>
    </source>
</evidence>
<keyword evidence="2" id="KW-0472">Membrane</keyword>
<proteinExistence type="predicted"/>
<feature type="compositionally biased region" description="Polar residues" evidence="1">
    <location>
        <begin position="200"/>
        <end position="220"/>
    </location>
</feature>
<evidence type="ECO:0000313" key="3">
    <source>
        <dbReference type="EMBL" id="GAA2439761.1"/>
    </source>
</evidence>
<dbReference type="Proteomes" id="UP001501638">
    <property type="component" value="Unassembled WGS sequence"/>
</dbReference>
<feature type="region of interest" description="Disordered" evidence="1">
    <location>
        <begin position="1"/>
        <end position="21"/>
    </location>
</feature>
<dbReference type="RefSeq" id="WP_344322223.1">
    <property type="nucleotide sequence ID" value="NZ_BAAASZ010000018.1"/>
</dbReference>
<evidence type="ECO:0008006" key="5">
    <source>
        <dbReference type="Google" id="ProtNLM"/>
    </source>
</evidence>
<protein>
    <recommendedName>
        <fullName evidence="5">Peptidoglycan binding domain-containing protein</fullName>
    </recommendedName>
</protein>
<comment type="caution">
    <text evidence="3">The sequence shown here is derived from an EMBL/GenBank/DDBJ whole genome shotgun (WGS) entry which is preliminary data.</text>
</comment>
<keyword evidence="2" id="KW-1133">Transmembrane helix</keyword>
<evidence type="ECO:0000256" key="2">
    <source>
        <dbReference type="SAM" id="Phobius"/>
    </source>
</evidence>
<feature type="region of interest" description="Disordered" evidence="1">
    <location>
        <begin position="197"/>
        <end position="225"/>
    </location>
</feature>
<feature type="compositionally biased region" description="Low complexity" evidence="1">
    <location>
        <begin position="470"/>
        <end position="518"/>
    </location>
</feature>
<organism evidence="3 4">
    <name type="scientific">Streptomyces macrosporus</name>
    <dbReference type="NCBI Taxonomy" id="44032"/>
    <lineage>
        <taxon>Bacteria</taxon>
        <taxon>Bacillati</taxon>
        <taxon>Actinomycetota</taxon>
        <taxon>Actinomycetes</taxon>
        <taxon>Kitasatosporales</taxon>
        <taxon>Streptomycetaceae</taxon>
        <taxon>Streptomyces</taxon>
    </lineage>
</organism>